<evidence type="ECO:0000313" key="2">
    <source>
        <dbReference type="Proteomes" id="UP000887540"/>
    </source>
</evidence>
<keyword evidence="2" id="KW-1185">Reference proteome</keyword>
<evidence type="ECO:0000313" key="3">
    <source>
        <dbReference type="WBParaSite" id="ACRNAN_Path_198.g706.t1"/>
    </source>
</evidence>
<protein>
    <submittedName>
        <fullName evidence="3">Secreted protein</fullName>
    </submittedName>
</protein>
<feature type="signal peptide" evidence="1">
    <location>
        <begin position="1"/>
        <end position="23"/>
    </location>
</feature>
<dbReference type="AlphaFoldDB" id="A0A914C3J1"/>
<sequence length="76" mass="8719">MLIHRNVALILLTLELLLSSTLCSSSLPLFAANLMFLIILCSSIHEIGKRELVDLKLDWLENRYKVAFSRELIIYS</sequence>
<keyword evidence="1" id="KW-0732">Signal</keyword>
<proteinExistence type="predicted"/>
<accession>A0A914C3J1</accession>
<reference evidence="3" key="1">
    <citation type="submission" date="2022-11" db="UniProtKB">
        <authorList>
            <consortium name="WormBaseParasite"/>
        </authorList>
    </citation>
    <scope>IDENTIFICATION</scope>
</reference>
<dbReference type="WBParaSite" id="ACRNAN_Path_198.g706.t1">
    <property type="protein sequence ID" value="ACRNAN_Path_198.g706.t1"/>
    <property type="gene ID" value="ACRNAN_Path_198.g706"/>
</dbReference>
<name>A0A914C3J1_9BILA</name>
<organism evidence="2 3">
    <name type="scientific">Acrobeloides nanus</name>
    <dbReference type="NCBI Taxonomy" id="290746"/>
    <lineage>
        <taxon>Eukaryota</taxon>
        <taxon>Metazoa</taxon>
        <taxon>Ecdysozoa</taxon>
        <taxon>Nematoda</taxon>
        <taxon>Chromadorea</taxon>
        <taxon>Rhabditida</taxon>
        <taxon>Tylenchina</taxon>
        <taxon>Cephalobomorpha</taxon>
        <taxon>Cephaloboidea</taxon>
        <taxon>Cephalobidae</taxon>
        <taxon>Acrobeloides</taxon>
    </lineage>
</organism>
<feature type="chain" id="PRO_5037021322" evidence="1">
    <location>
        <begin position="24"/>
        <end position="76"/>
    </location>
</feature>
<dbReference type="Proteomes" id="UP000887540">
    <property type="component" value="Unplaced"/>
</dbReference>
<evidence type="ECO:0000256" key="1">
    <source>
        <dbReference type="SAM" id="SignalP"/>
    </source>
</evidence>